<dbReference type="GO" id="GO:0030490">
    <property type="term" value="P:maturation of SSU-rRNA"/>
    <property type="evidence" value="ECO:0007669"/>
    <property type="project" value="UniProtKB-UniRule"/>
</dbReference>
<dbReference type="EMBL" id="ACEB01000019">
    <property type="protein sequence ID" value="EEG27284.1"/>
    <property type="molecule type" value="Genomic_DNA"/>
</dbReference>
<comment type="caution">
    <text evidence="4">The sequence shown here is derived from an EMBL/GenBank/DDBJ whole genome shotgun (WGS) entry which is preliminary data.</text>
</comment>
<dbReference type="PROSITE" id="PS01319">
    <property type="entry name" value="RBFA"/>
    <property type="match status" value="1"/>
</dbReference>
<comment type="subunit">
    <text evidence="2">Monomer. Binds 30S ribosomal subunits, but not 50S ribosomal subunits or 70S ribosomes.</text>
</comment>
<dbReference type="AlphaFoldDB" id="C0E2H5"/>
<dbReference type="GO" id="GO:0005829">
    <property type="term" value="C:cytosol"/>
    <property type="evidence" value="ECO:0007669"/>
    <property type="project" value="TreeGrafter"/>
</dbReference>
<dbReference type="Gene3D" id="3.30.300.20">
    <property type="match status" value="1"/>
</dbReference>
<comment type="subcellular location">
    <subcellularLocation>
        <location evidence="2">Cytoplasm</location>
    </subcellularLocation>
</comment>
<evidence type="ECO:0000313" key="5">
    <source>
        <dbReference type="Proteomes" id="UP000006247"/>
    </source>
</evidence>
<comment type="similarity">
    <text evidence="2">Belongs to the RbfA family.</text>
</comment>
<dbReference type="SUPFAM" id="SSF89919">
    <property type="entry name" value="Ribosome-binding factor A, RbfA"/>
    <property type="match status" value="1"/>
</dbReference>
<feature type="region of interest" description="Disordered" evidence="3">
    <location>
        <begin position="150"/>
        <end position="172"/>
    </location>
</feature>
<dbReference type="Proteomes" id="UP000006247">
    <property type="component" value="Unassembled WGS sequence"/>
</dbReference>
<dbReference type="PANTHER" id="PTHR33515">
    <property type="entry name" value="RIBOSOME-BINDING FACTOR A, CHLOROPLASTIC-RELATED"/>
    <property type="match status" value="1"/>
</dbReference>
<dbReference type="Pfam" id="PF02033">
    <property type="entry name" value="RBFA"/>
    <property type="match status" value="1"/>
</dbReference>
<dbReference type="HAMAP" id="MF_00003">
    <property type="entry name" value="RbfA"/>
    <property type="match status" value="1"/>
</dbReference>
<dbReference type="InterPro" id="IPR015946">
    <property type="entry name" value="KH_dom-like_a/b"/>
</dbReference>
<reference evidence="4 5" key="1">
    <citation type="submission" date="2009-01" db="EMBL/GenBank/DDBJ databases">
        <authorList>
            <person name="Fulton L."/>
            <person name="Clifton S."/>
            <person name="Chinwalla A.T."/>
            <person name="Mitreva M."/>
            <person name="Sodergren E."/>
            <person name="Weinstock G."/>
            <person name="Clifton S."/>
            <person name="Dooling D.J."/>
            <person name="Fulton B."/>
            <person name="Minx P."/>
            <person name="Pepin K.H."/>
            <person name="Johnson M."/>
            <person name="Bhonagiri V."/>
            <person name="Nash W.E."/>
            <person name="Mardis E.R."/>
            <person name="Wilson R.K."/>
        </authorList>
    </citation>
    <scope>NUCLEOTIDE SEQUENCE [LARGE SCALE GENOMIC DNA]</scope>
    <source>
        <strain evidence="4 5">ATCC 33806</strain>
    </source>
</reference>
<evidence type="ECO:0000256" key="2">
    <source>
        <dbReference type="HAMAP-Rule" id="MF_00003"/>
    </source>
</evidence>
<dbReference type="GO" id="GO:0043024">
    <property type="term" value="F:ribosomal small subunit binding"/>
    <property type="evidence" value="ECO:0007669"/>
    <property type="project" value="TreeGrafter"/>
</dbReference>
<dbReference type="NCBIfam" id="TIGR00082">
    <property type="entry name" value="rbfA"/>
    <property type="match status" value="1"/>
</dbReference>
<evidence type="ECO:0000256" key="1">
    <source>
        <dbReference type="ARBA" id="ARBA00022517"/>
    </source>
</evidence>
<accession>C0E2H5</accession>
<evidence type="ECO:0000256" key="3">
    <source>
        <dbReference type="SAM" id="MobiDB-lite"/>
    </source>
</evidence>
<evidence type="ECO:0000313" key="4">
    <source>
        <dbReference type="EMBL" id="EEG27284.1"/>
    </source>
</evidence>
<dbReference type="InterPro" id="IPR000238">
    <property type="entry name" value="RbfA"/>
</dbReference>
<dbReference type="InterPro" id="IPR020053">
    <property type="entry name" value="Ribosome-bd_factorA_CS"/>
</dbReference>
<keyword evidence="2" id="KW-0963">Cytoplasm</keyword>
<gene>
    <name evidence="2 4" type="primary">rbfA</name>
    <name evidence="4" type="ORF">CORMATOL_01180</name>
</gene>
<name>C0E2H5_9CORY</name>
<protein>
    <recommendedName>
        <fullName evidence="2">Ribosome-binding factor A</fullName>
    </recommendedName>
</protein>
<organism evidence="4 5">
    <name type="scientific">Corynebacterium matruchotii ATCC 33806</name>
    <dbReference type="NCBI Taxonomy" id="566549"/>
    <lineage>
        <taxon>Bacteria</taxon>
        <taxon>Bacillati</taxon>
        <taxon>Actinomycetota</taxon>
        <taxon>Actinomycetes</taxon>
        <taxon>Mycobacteriales</taxon>
        <taxon>Corynebacteriaceae</taxon>
        <taxon>Corynebacterium</taxon>
    </lineage>
</organism>
<dbReference type="PANTHER" id="PTHR33515:SF1">
    <property type="entry name" value="RIBOSOME-BINDING FACTOR A, CHLOROPLASTIC-RELATED"/>
    <property type="match status" value="1"/>
</dbReference>
<proteinExistence type="inferred from homology"/>
<sequence length="172" mass="19039">MGPWVFILLAGENSSKSKNLKVIRRIIVADSARAHRLAKRILHIVASAIEREIKDPGLAYITITDTRVTGDLHDATVFYTVRGKNIADEPDTEAAAQALTRAKGQLRKIVGDQLSVRFTPTLTFELDTMPESSARMEELLARARKRDAELAKLRETATPAGDANPYKTDPEE</sequence>
<dbReference type="HOGENOM" id="CLU_089475_0_0_11"/>
<dbReference type="InterPro" id="IPR023799">
    <property type="entry name" value="RbfA_dom_sf"/>
</dbReference>
<keyword evidence="1 2" id="KW-0690">Ribosome biogenesis</keyword>
<comment type="function">
    <text evidence="2">One of several proteins that assist in the late maturation steps of the functional core of the 30S ribosomal subunit. Associates with free 30S ribosomal subunits (but not with 30S subunits that are part of 70S ribosomes or polysomes). Required for efficient processing of 16S rRNA. May interact with the 5'-terminal helix region of 16S rRNA.</text>
</comment>